<proteinExistence type="predicted"/>
<protein>
    <submittedName>
        <fullName evidence="3">Uncharacterized protein</fullName>
    </submittedName>
</protein>
<keyword evidence="2" id="KW-0732">Signal</keyword>
<name>A0ABR2DUA0_9ROSI</name>
<accession>A0ABR2DUA0</accession>
<gene>
    <name evidence="3" type="ORF">V6N12_027287</name>
</gene>
<comment type="caution">
    <text evidence="3">The sequence shown here is derived from an EMBL/GenBank/DDBJ whole genome shotgun (WGS) entry which is preliminary data.</text>
</comment>
<feature type="signal peptide" evidence="2">
    <location>
        <begin position="1"/>
        <end position="27"/>
    </location>
</feature>
<dbReference type="Proteomes" id="UP001472677">
    <property type="component" value="Unassembled WGS sequence"/>
</dbReference>
<organism evidence="3 4">
    <name type="scientific">Hibiscus sabdariffa</name>
    <name type="common">roselle</name>
    <dbReference type="NCBI Taxonomy" id="183260"/>
    <lineage>
        <taxon>Eukaryota</taxon>
        <taxon>Viridiplantae</taxon>
        <taxon>Streptophyta</taxon>
        <taxon>Embryophyta</taxon>
        <taxon>Tracheophyta</taxon>
        <taxon>Spermatophyta</taxon>
        <taxon>Magnoliopsida</taxon>
        <taxon>eudicotyledons</taxon>
        <taxon>Gunneridae</taxon>
        <taxon>Pentapetalae</taxon>
        <taxon>rosids</taxon>
        <taxon>malvids</taxon>
        <taxon>Malvales</taxon>
        <taxon>Malvaceae</taxon>
        <taxon>Malvoideae</taxon>
        <taxon>Hibiscus</taxon>
    </lineage>
</organism>
<dbReference type="EMBL" id="JBBPBM010000023">
    <property type="protein sequence ID" value="KAK8546507.1"/>
    <property type="molecule type" value="Genomic_DNA"/>
</dbReference>
<sequence length="104" mass="11224">MATRQIILTKFVLFLSLVFLLFPSSNGALYRIHDLSLRNRHKEDDGNNKNKVMDFNKANSFSLLTKGAPIPPSGPSRRHNGHTDGDGSGGSASASASAKEGLRV</sequence>
<keyword evidence="4" id="KW-1185">Reference proteome</keyword>
<evidence type="ECO:0000313" key="4">
    <source>
        <dbReference type="Proteomes" id="UP001472677"/>
    </source>
</evidence>
<evidence type="ECO:0000256" key="1">
    <source>
        <dbReference type="SAM" id="MobiDB-lite"/>
    </source>
</evidence>
<reference evidence="3 4" key="1">
    <citation type="journal article" date="2024" name="G3 (Bethesda)">
        <title>Genome assembly of Hibiscus sabdariffa L. provides insights into metabolisms of medicinal natural products.</title>
        <authorList>
            <person name="Kim T."/>
        </authorList>
    </citation>
    <scope>NUCLEOTIDE SEQUENCE [LARGE SCALE GENOMIC DNA]</scope>
    <source>
        <strain evidence="3">TK-2024</strain>
        <tissue evidence="3">Old leaves</tissue>
    </source>
</reference>
<feature type="chain" id="PRO_5046655478" evidence="2">
    <location>
        <begin position="28"/>
        <end position="104"/>
    </location>
</feature>
<evidence type="ECO:0000313" key="3">
    <source>
        <dbReference type="EMBL" id="KAK8546507.1"/>
    </source>
</evidence>
<evidence type="ECO:0000256" key="2">
    <source>
        <dbReference type="SAM" id="SignalP"/>
    </source>
</evidence>
<feature type="region of interest" description="Disordered" evidence="1">
    <location>
        <begin position="63"/>
        <end position="104"/>
    </location>
</feature>